<gene>
    <name evidence="1" type="ORF">DM484_18970</name>
</gene>
<accession>A0A2W4SXX7</accession>
<organism evidence="1 2">
    <name type="scientific">Candidatus Methylumidiphilus alinenensis</name>
    <dbReference type="NCBI Taxonomy" id="2202197"/>
    <lineage>
        <taxon>Bacteria</taxon>
        <taxon>Pseudomonadati</taxon>
        <taxon>Pseudomonadota</taxon>
        <taxon>Gammaproteobacteria</taxon>
        <taxon>Methylococcales</taxon>
        <taxon>Candidatus Methylumidiphilus</taxon>
    </lineage>
</organism>
<protein>
    <submittedName>
        <fullName evidence="1">Uncharacterized protein</fullName>
    </submittedName>
</protein>
<sequence length="101" mass="11606">MNQSHYDQLSQEAWDQAYREYQQRKRYVTPDSITFEQAKAQFNAIARSALHTLVGRYGNNVREQQQLSKLHQPPIPKSIAQWIDKSIDNVDSSFGNPGATP</sequence>
<name>A0A2W4SXX7_9GAMM</name>
<comment type="caution">
    <text evidence="1">The sequence shown here is derived from an EMBL/GenBank/DDBJ whole genome shotgun (WGS) entry which is preliminary data.</text>
</comment>
<reference evidence="1 2" key="1">
    <citation type="journal article" date="2018" name="Aquat. Microb. Ecol.">
        <title>Gammaproteobacterial methanotrophs dominate.</title>
        <authorList>
            <person name="Rissanen A.J."/>
            <person name="Saarenheimo J."/>
            <person name="Tiirola M."/>
            <person name="Peura S."/>
            <person name="Aalto S.L."/>
            <person name="Karvinen A."/>
            <person name="Nykanen H."/>
        </authorList>
    </citation>
    <scope>NUCLEOTIDE SEQUENCE [LARGE SCALE GENOMIC DNA]</scope>
    <source>
        <strain evidence="1">AMbin10</strain>
    </source>
</reference>
<dbReference type="EMBL" id="QJPH01000387">
    <property type="protein sequence ID" value="PZN75377.1"/>
    <property type="molecule type" value="Genomic_DNA"/>
</dbReference>
<proteinExistence type="predicted"/>
<evidence type="ECO:0000313" key="1">
    <source>
        <dbReference type="EMBL" id="PZN75377.1"/>
    </source>
</evidence>
<evidence type="ECO:0000313" key="2">
    <source>
        <dbReference type="Proteomes" id="UP000249396"/>
    </source>
</evidence>
<dbReference type="Proteomes" id="UP000249396">
    <property type="component" value="Unassembled WGS sequence"/>
</dbReference>
<dbReference type="AlphaFoldDB" id="A0A2W4SXX7"/>